<proteinExistence type="predicted"/>
<accession>Q950P7</accession>
<dbReference type="GeneID" id="803659"/>
<reference evidence="2" key="2">
    <citation type="journal article" date="2002" name="Mol. Biol. Evol.">
        <title>Hyaloraphidium curvatum: a linear mitochondrial genome, tRNA editing, and an evolutionary link to lower fungi.</title>
        <authorList>
            <person name="Forget L."/>
            <person name="Ustinova J."/>
            <person name="Wang Z."/>
            <person name="Huss V.A."/>
            <person name="Franz Lang B."/>
        </authorList>
    </citation>
    <scope>NUCLEOTIDE SEQUENCE</scope>
    <source>
        <strain evidence="2">136</strain>
    </source>
</reference>
<evidence type="ECO:0000313" key="2">
    <source>
        <dbReference type="EMBL" id="AAK84261.1"/>
    </source>
</evidence>
<dbReference type="SMART" id="SM00465">
    <property type="entry name" value="GIYc"/>
    <property type="match status" value="1"/>
</dbReference>
<dbReference type="AlphaFoldDB" id="Q950P7"/>
<dbReference type="EMBL" id="AF404306">
    <property type="protein sequence ID" value="AAK84261.1"/>
    <property type="molecule type" value="Genomic_DNA"/>
</dbReference>
<dbReference type="SMART" id="SM00497">
    <property type="entry name" value="IENR1"/>
    <property type="match status" value="2"/>
</dbReference>
<dbReference type="InterPro" id="IPR035901">
    <property type="entry name" value="GIY-YIG_endonuc_sf"/>
</dbReference>
<dbReference type="InterPro" id="IPR003647">
    <property type="entry name" value="Intron_nuc_1_rpt"/>
</dbReference>
<evidence type="ECO:0000259" key="1">
    <source>
        <dbReference type="PROSITE" id="PS50164"/>
    </source>
</evidence>
<geneLocation type="mitochondrion" evidence="2"/>
<reference evidence="2" key="1">
    <citation type="submission" date="2001-07" db="EMBL/GenBank/DDBJ databases">
        <authorList>
            <person name="Lang F.B.F."/>
        </authorList>
    </citation>
    <scope>NUCLEOTIDE SEQUENCE</scope>
    <source>
        <strain evidence="2">136</strain>
    </source>
</reference>
<dbReference type="CDD" id="cd10445">
    <property type="entry name" value="GIY-YIG_bI1_like"/>
    <property type="match status" value="1"/>
</dbReference>
<dbReference type="InterPro" id="IPR010896">
    <property type="entry name" value="NUMOD1"/>
</dbReference>
<dbReference type="Pfam" id="PF07453">
    <property type="entry name" value="NUMOD1"/>
    <property type="match status" value="1"/>
</dbReference>
<organism evidence="2">
    <name type="scientific">Rhizophydium sp. 136</name>
    <dbReference type="NCBI Taxonomy" id="60187"/>
    <lineage>
        <taxon>Eukaryota</taxon>
        <taxon>Fungi</taxon>
        <taxon>Fungi incertae sedis</taxon>
        <taxon>Chytridiomycota</taxon>
        <taxon>Chytridiomycota incertae sedis</taxon>
        <taxon>Chytridiomycetes</taxon>
        <taxon>Rhizophydiales</taxon>
        <taxon>Rhizophydiaceae</taxon>
        <taxon>Rhizophydium</taxon>
    </lineage>
</organism>
<dbReference type="Gene3D" id="3.40.1440.10">
    <property type="entry name" value="GIY-YIG endonuclease"/>
    <property type="match status" value="1"/>
</dbReference>
<feature type="domain" description="GIY-YIG" evidence="1">
    <location>
        <begin position="25"/>
        <end position="115"/>
    </location>
</feature>
<protein>
    <submittedName>
        <fullName evidence="2">Orf292</fullName>
    </submittedName>
</protein>
<dbReference type="RefSeq" id="NP_150331.1">
    <property type="nucleotide sequence ID" value="NC_003053.1"/>
</dbReference>
<dbReference type="Pfam" id="PF01541">
    <property type="entry name" value="GIY-YIG"/>
    <property type="match status" value="1"/>
</dbReference>
<dbReference type="NCBIfam" id="TIGR01453">
    <property type="entry name" value="grpIintron_endo"/>
    <property type="match status" value="1"/>
</dbReference>
<dbReference type="GO" id="GO:0004519">
    <property type="term" value="F:endonuclease activity"/>
    <property type="evidence" value="ECO:0007669"/>
    <property type="project" value="InterPro"/>
</dbReference>
<dbReference type="InterPro" id="IPR006350">
    <property type="entry name" value="Intron_endoG1"/>
</dbReference>
<keyword evidence="2" id="KW-0496">Mitochondrion</keyword>
<gene>
    <name evidence="2" type="primary">orf292</name>
</gene>
<dbReference type="PROSITE" id="PS50164">
    <property type="entry name" value="GIY_YIG"/>
    <property type="match status" value="1"/>
</dbReference>
<dbReference type="SUPFAM" id="SSF82771">
    <property type="entry name" value="GIY-YIG endonuclease"/>
    <property type="match status" value="1"/>
</dbReference>
<name>Q950P7_9FUNG</name>
<sequence>MKNNLKYWKEDLLINEEQIAYEINNKSGVYIFVCLINKKMYVGSSINLKRRLKTHLAVHSKELRSNIKLKNDKIKYGIKNFGFGILEYINTKDRKEIFYLEQKYLDELFKESKDLIYNISKDAIVTFATYNKGKGKLRSRKGENNPMFGRIGKLNPQFGVLPTNSIRVGLFDSLDNLIKEFKTKKEAYTELKKDTKDFNRLIEHKTILKIDGQLCYFKIKNNPNNIPPTKSIGRDKKAINVYDKNNNLLYNFESITETALKLNIPKSSIQRCQKSESLFKEKYFFKLASKDK</sequence>
<dbReference type="InterPro" id="IPR000305">
    <property type="entry name" value="GIY-YIG_endonuc"/>
</dbReference>